<keyword evidence="4" id="KW-0804">Transcription</keyword>
<sequence length="326" mass="34952">MATVPTSPPKPQLAAPGLADSTAASQAQDTAGDDLVASLESQTMVLETLLSRVQKLKDAPLRVLATSLSQLKPDGVTALSALSLQTLGVDLSTHASNAFAELRAVETQLRDDKVQAALSLAKSHAPLGRPLKRKRSANEVASTPIRLAPARSEQAAAERDELPPEDPSRVRVTTTSLPAFIQAHNKAGATPKLHIWAAKASKGSTSSVVVRMSVADVLVAFVTFEDTGTELVVEAVSVFGPREKKPVYSQSDFAVFRKMSQHIVRLVRQAGEVSLQRTIILFQAYSEIFEAHCTSCKRVVSETDHIPAVEISFSPGNGRVFRHTTC</sequence>
<feature type="region of interest" description="Disordered" evidence="6">
    <location>
        <begin position="125"/>
        <end position="170"/>
    </location>
</feature>
<dbReference type="OrthoDB" id="10261040at2759"/>
<evidence type="ECO:0000256" key="5">
    <source>
        <dbReference type="ARBA" id="ARBA00023242"/>
    </source>
</evidence>
<dbReference type="EMBL" id="KV425962">
    <property type="protein sequence ID" value="KZV95141.1"/>
    <property type="molecule type" value="Genomic_DNA"/>
</dbReference>
<proteinExistence type="inferred from homology"/>
<evidence type="ECO:0000256" key="4">
    <source>
        <dbReference type="ARBA" id="ARBA00023163"/>
    </source>
</evidence>
<dbReference type="GO" id="GO:0003713">
    <property type="term" value="F:transcription coactivator activity"/>
    <property type="evidence" value="ECO:0007669"/>
    <property type="project" value="TreeGrafter"/>
</dbReference>
<dbReference type="PANTHER" id="PTHR13130">
    <property type="entry name" value="34 KDA TRANSCRIPTIONAL CO-ACTIVATOR-RELATED"/>
    <property type="match status" value="1"/>
</dbReference>
<dbReference type="InParanoid" id="A0A165JPC2"/>
<evidence type="ECO:0000256" key="3">
    <source>
        <dbReference type="ARBA" id="ARBA00023015"/>
    </source>
</evidence>
<keyword evidence="3" id="KW-0805">Transcription regulation</keyword>
<keyword evidence="5" id="KW-0539">Nucleus</keyword>
<protein>
    <submittedName>
        <fullName evidence="7">Uncharacterized protein</fullName>
    </submittedName>
</protein>
<evidence type="ECO:0000313" key="8">
    <source>
        <dbReference type="Proteomes" id="UP000077266"/>
    </source>
</evidence>
<evidence type="ECO:0000256" key="1">
    <source>
        <dbReference type="ARBA" id="ARBA00004123"/>
    </source>
</evidence>
<dbReference type="Proteomes" id="UP000077266">
    <property type="component" value="Unassembled WGS sequence"/>
</dbReference>
<evidence type="ECO:0000256" key="6">
    <source>
        <dbReference type="SAM" id="MobiDB-lite"/>
    </source>
</evidence>
<dbReference type="Pfam" id="PF11571">
    <property type="entry name" value="Med27"/>
    <property type="match status" value="1"/>
</dbReference>
<dbReference type="STRING" id="1314781.A0A165JPC2"/>
<reference evidence="7 8" key="1">
    <citation type="journal article" date="2016" name="Mol. Biol. Evol.">
        <title>Comparative Genomics of Early-Diverging Mushroom-Forming Fungi Provides Insights into the Origins of Lignocellulose Decay Capabilities.</title>
        <authorList>
            <person name="Nagy L.G."/>
            <person name="Riley R."/>
            <person name="Tritt A."/>
            <person name="Adam C."/>
            <person name="Daum C."/>
            <person name="Floudas D."/>
            <person name="Sun H."/>
            <person name="Yadav J.S."/>
            <person name="Pangilinan J."/>
            <person name="Larsson K.H."/>
            <person name="Matsuura K."/>
            <person name="Barry K."/>
            <person name="Labutti K."/>
            <person name="Kuo R."/>
            <person name="Ohm R.A."/>
            <person name="Bhattacharya S.S."/>
            <person name="Shirouzu T."/>
            <person name="Yoshinaga Y."/>
            <person name="Martin F.M."/>
            <person name="Grigoriev I.V."/>
            <person name="Hibbett D.S."/>
        </authorList>
    </citation>
    <scope>NUCLEOTIDE SEQUENCE [LARGE SCALE GENOMIC DNA]</scope>
    <source>
        <strain evidence="7 8">HHB12029</strain>
    </source>
</reference>
<dbReference type="AlphaFoldDB" id="A0A165JPC2"/>
<comment type="similarity">
    <text evidence="2">Belongs to the Mediator complex subunit 27 family.</text>
</comment>
<dbReference type="PANTHER" id="PTHR13130:SF4">
    <property type="entry name" value="MEDIATOR OF RNA POLYMERASE II TRANSCRIPTION SUBUNIT 27"/>
    <property type="match status" value="1"/>
</dbReference>
<feature type="compositionally biased region" description="Pro residues" evidence="6">
    <location>
        <begin position="1"/>
        <end position="11"/>
    </location>
</feature>
<feature type="region of interest" description="Disordered" evidence="6">
    <location>
        <begin position="1"/>
        <end position="29"/>
    </location>
</feature>
<evidence type="ECO:0000256" key="2">
    <source>
        <dbReference type="ARBA" id="ARBA00008048"/>
    </source>
</evidence>
<comment type="subcellular location">
    <subcellularLocation>
        <location evidence="1">Nucleus</location>
    </subcellularLocation>
</comment>
<organism evidence="7 8">
    <name type="scientific">Exidia glandulosa HHB12029</name>
    <dbReference type="NCBI Taxonomy" id="1314781"/>
    <lineage>
        <taxon>Eukaryota</taxon>
        <taxon>Fungi</taxon>
        <taxon>Dikarya</taxon>
        <taxon>Basidiomycota</taxon>
        <taxon>Agaricomycotina</taxon>
        <taxon>Agaricomycetes</taxon>
        <taxon>Auriculariales</taxon>
        <taxon>Exidiaceae</taxon>
        <taxon>Exidia</taxon>
    </lineage>
</organism>
<accession>A0A165JPC2</accession>
<dbReference type="GO" id="GO:0006357">
    <property type="term" value="P:regulation of transcription by RNA polymerase II"/>
    <property type="evidence" value="ECO:0007669"/>
    <property type="project" value="TreeGrafter"/>
</dbReference>
<gene>
    <name evidence="7" type="ORF">EXIGLDRAFT_766529</name>
</gene>
<dbReference type="InterPro" id="IPR021627">
    <property type="entry name" value="Mediator_Med27"/>
</dbReference>
<dbReference type="GO" id="GO:0016592">
    <property type="term" value="C:mediator complex"/>
    <property type="evidence" value="ECO:0007669"/>
    <property type="project" value="InterPro"/>
</dbReference>
<name>A0A165JPC2_EXIGL</name>
<evidence type="ECO:0000313" key="7">
    <source>
        <dbReference type="EMBL" id="KZV95141.1"/>
    </source>
</evidence>
<feature type="compositionally biased region" description="Basic and acidic residues" evidence="6">
    <location>
        <begin position="156"/>
        <end position="169"/>
    </location>
</feature>
<keyword evidence="8" id="KW-1185">Reference proteome</keyword>